<dbReference type="GO" id="GO:0003677">
    <property type="term" value="F:DNA binding"/>
    <property type="evidence" value="ECO:0007669"/>
    <property type="project" value="UniProtKB-KW"/>
</dbReference>
<dbReference type="InterPro" id="IPR018335">
    <property type="entry name" value="Tscrpt_reg_HTH_Crp-type_CS"/>
</dbReference>
<dbReference type="SUPFAM" id="SSF46785">
    <property type="entry name" value="Winged helix' DNA-binding domain"/>
    <property type="match status" value="1"/>
</dbReference>
<evidence type="ECO:0000313" key="5">
    <source>
        <dbReference type="EMBL" id="PZO41152.1"/>
    </source>
</evidence>
<protein>
    <recommendedName>
        <fullName evidence="4">HTH crp-type domain-containing protein</fullName>
    </recommendedName>
</protein>
<comment type="caution">
    <text evidence="5">The sequence shown here is derived from an EMBL/GenBank/DDBJ whole genome shotgun (WGS) entry which is preliminary data.</text>
</comment>
<evidence type="ECO:0000259" key="4">
    <source>
        <dbReference type="PROSITE" id="PS51063"/>
    </source>
</evidence>
<evidence type="ECO:0000256" key="1">
    <source>
        <dbReference type="ARBA" id="ARBA00023015"/>
    </source>
</evidence>
<keyword evidence="2" id="KW-0238">DNA-binding</keyword>
<dbReference type="InterPro" id="IPR036390">
    <property type="entry name" value="WH_DNA-bd_sf"/>
</dbReference>
<dbReference type="InterPro" id="IPR014710">
    <property type="entry name" value="RmlC-like_jellyroll"/>
</dbReference>
<name>A0A2W4W9J9_9CYAN</name>
<accession>A0A2W4W9J9</accession>
<gene>
    <name evidence="5" type="ORF">DCF19_10475</name>
</gene>
<dbReference type="PROSITE" id="PS00042">
    <property type="entry name" value="HTH_CRP_1"/>
    <property type="match status" value="1"/>
</dbReference>
<dbReference type="EMBL" id="QBML01000012">
    <property type="protein sequence ID" value="PZO41152.1"/>
    <property type="molecule type" value="Genomic_DNA"/>
</dbReference>
<proteinExistence type="predicted"/>
<dbReference type="Proteomes" id="UP000249467">
    <property type="component" value="Unassembled WGS sequence"/>
</dbReference>
<dbReference type="Gene3D" id="2.60.120.10">
    <property type="entry name" value="Jelly Rolls"/>
    <property type="match status" value="1"/>
</dbReference>
<sequence>MFVLTSDEKLAKVISVDNISDPTLNLPQGKTYKFQRQELIQPYSSSLWYISKGIVRVSTLDEDGILISLGFWSAGDIVGSRLSDIVPYQIECLTEVEATILHPFTACPTSALLAHVKRMEDFLQITQQKMVKKRLILFLKWLFYRFGQDTKEGKQLNLHLTHDQIAEAIATSRVTVTRLMKQLHQEGFLCWSRQSHLLLR</sequence>
<dbReference type="Gene3D" id="1.10.10.10">
    <property type="entry name" value="Winged helix-like DNA-binding domain superfamily/Winged helix DNA-binding domain"/>
    <property type="match status" value="1"/>
</dbReference>
<dbReference type="GO" id="GO:0003700">
    <property type="term" value="F:DNA-binding transcription factor activity"/>
    <property type="evidence" value="ECO:0007669"/>
    <property type="project" value="InterPro"/>
</dbReference>
<feature type="domain" description="HTH crp-type" evidence="4">
    <location>
        <begin position="129"/>
        <end position="200"/>
    </location>
</feature>
<dbReference type="InterPro" id="IPR012318">
    <property type="entry name" value="HTH_CRP"/>
</dbReference>
<keyword evidence="1" id="KW-0805">Transcription regulation</keyword>
<reference evidence="5 6" key="1">
    <citation type="submission" date="2018-04" db="EMBL/GenBank/DDBJ databases">
        <authorList>
            <person name="Go L.Y."/>
            <person name="Mitchell J.A."/>
        </authorList>
    </citation>
    <scope>NUCLEOTIDE SEQUENCE [LARGE SCALE GENOMIC DNA]</scope>
    <source>
        <strain evidence="5">ULC066bin1</strain>
    </source>
</reference>
<reference evidence="5 6" key="2">
    <citation type="submission" date="2018-06" db="EMBL/GenBank/DDBJ databases">
        <title>Metagenomic assembly of (sub)arctic Cyanobacteria and their associated microbiome from non-axenic cultures.</title>
        <authorList>
            <person name="Baurain D."/>
        </authorList>
    </citation>
    <scope>NUCLEOTIDE SEQUENCE [LARGE SCALE GENOMIC DNA]</scope>
    <source>
        <strain evidence="5">ULC066bin1</strain>
    </source>
</reference>
<keyword evidence="3" id="KW-0804">Transcription</keyword>
<organism evidence="5 6">
    <name type="scientific">Pseudanabaena frigida</name>
    <dbReference type="NCBI Taxonomy" id="945775"/>
    <lineage>
        <taxon>Bacteria</taxon>
        <taxon>Bacillati</taxon>
        <taxon>Cyanobacteriota</taxon>
        <taxon>Cyanophyceae</taxon>
        <taxon>Pseudanabaenales</taxon>
        <taxon>Pseudanabaenaceae</taxon>
        <taxon>Pseudanabaena</taxon>
    </lineage>
</organism>
<dbReference type="AlphaFoldDB" id="A0A2W4W9J9"/>
<evidence type="ECO:0000256" key="3">
    <source>
        <dbReference type="ARBA" id="ARBA00023163"/>
    </source>
</evidence>
<dbReference type="PROSITE" id="PS51063">
    <property type="entry name" value="HTH_CRP_2"/>
    <property type="match status" value="1"/>
</dbReference>
<evidence type="ECO:0000313" key="6">
    <source>
        <dbReference type="Proteomes" id="UP000249467"/>
    </source>
</evidence>
<dbReference type="CDD" id="cd00092">
    <property type="entry name" value="HTH_CRP"/>
    <property type="match status" value="1"/>
</dbReference>
<dbReference type="SUPFAM" id="SSF51206">
    <property type="entry name" value="cAMP-binding domain-like"/>
    <property type="match status" value="1"/>
</dbReference>
<evidence type="ECO:0000256" key="2">
    <source>
        <dbReference type="ARBA" id="ARBA00023125"/>
    </source>
</evidence>
<dbReference type="InterPro" id="IPR018490">
    <property type="entry name" value="cNMP-bd_dom_sf"/>
</dbReference>
<dbReference type="InterPro" id="IPR036388">
    <property type="entry name" value="WH-like_DNA-bd_sf"/>
</dbReference>
<dbReference type="SMART" id="SM00419">
    <property type="entry name" value="HTH_CRP"/>
    <property type="match status" value="1"/>
</dbReference>
<dbReference type="Pfam" id="PF13545">
    <property type="entry name" value="HTH_Crp_2"/>
    <property type="match status" value="1"/>
</dbReference>